<comment type="subcellular location">
    <subcellularLocation>
        <location evidence="1">Cell membrane</location>
        <topology evidence="1">Multi-pass membrane protein</topology>
    </subcellularLocation>
</comment>
<reference evidence="10 11" key="1">
    <citation type="journal article" date="2019" name="Int. J. Syst. Evol. Microbiol.">
        <title>The Global Catalogue of Microorganisms (GCM) 10K type strain sequencing project: providing services to taxonomists for standard genome sequencing and annotation.</title>
        <authorList>
            <consortium name="The Broad Institute Genomics Platform"/>
            <consortium name="The Broad Institute Genome Sequencing Center for Infectious Disease"/>
            <person name="Wu L."/>
            <person name="Ma J."/>
        </authorList>
    </citation>
    <scope>NUCLEOTIDE SEQUENCE [LARGE SCALE GENOMIC DNA]</scope>
    <source>
        <strain evidence="10 11">JCM 4524</strain>
    </source>
</reference>
<dbReference type="Proteomes" id="UP001500151">
    <property type="component" value="Unassembled WGS sequence"/>
</dbReference>
<evidence type="ECO:0000256" key="7">
    <source>
        <dbReference type="SAM" id="Phobius"/>
    </source>
</evidence>
<dbReference type="Pfam" id="PF00664">
    <property type="entry name" value="ABC_membrane"/>
    <property type="match status" value="1"/>
</dbReference>
<dbReference type="InterPro" id="IPR039421">
    <property type="entry name" value="Type_1_exporter"/>
</dbReference>
<evidence type="ECO:0000313" key="11">
    <source>
        <dbReference type="Proteomes" id="UP001500151"/>
    </source>
</evidence>
<evidence type="ECO:0000256" key="6">
    <source>
        <dbReference type="ARBA" id="ARBA00023136"/>
    </source>
</evidence>
<accession>A0ABN3S3U7</accession>
<evidence type="ECO:0000259" key="8">
    <source>
        <dbReference type="PROSITE" id="PS50893"/>
    </source>
</evidence>
<feature type="transmembrane region" description="Helical" evidence="7">
    <location>
        <begin position="140"/>
        <end position="162"/>
    </location>
</feature>
<organism evidence="10 11">
    <name type="scientific">Streptomyces vastus</name>
    <dbReference type="NCBI Taxonomy" id="285451"/>
    <lineage>
        <taxon>Bacteria</taxon>
        <taxon>Bacillati</taxon>
        <taxon>Actinomycetota</taxon>
        <taxon>Actinomycetes</taxon>
        <taxon>Kitasatosporales</taxon>
        <taxon>Streptomycetaceae</taxon>
        <taxon>Streptomyces</taxon>
    </lineage>
</organism>
<dbReference type="InterPro" id="IPR011527">
    <property type="entry name" value="ABC1_TM_dom"/>
</dbReference>
<dbReference type="InterPro" id="IPR003439">
    <property type="entry name" value="ABC_transporter-like_ATP-bd"/>
</dbReference>
<dbReference type="PROSITE" id="PS50893">
    <property type="entry name" value="ABC_TRANSPORTER_2"/>
    <property type="match status" value="1"/>
</dbReference>
<dbReference type="EMBL" id="BAAASJ010000125">
    <property type="protein sequence ID" value="GAA2665244.1"/>
    <property type="molecule type" value="Genomic_DNA"/>
</dbReference>
<evidence type="ECO:0000259" key="9">
    <source>
        <dbReference type="PROSITE" id="PS50929"/>
    </source>
</evidence>
<dbReference type="InterPro" id="IPR036640">
    <property type="entry name" value="ABC1_TM_sf"/>
</dbReference>
<dbReference type="PANTHER" id="PTHR43394:SF1">
    <property type="entry name" value="ATP-BINDING CASSETTE SUB-FAMILY B MEMBER 10, MITOCHONDRIAL"/>
    <property type="match status" value="1"/>
</dbReference>
<dbReference type="InterPro" id="IPR027417">
    <property type="entry name" value="P-loop_NTPase"/>
</dbReference>
<keyword evidence="4 10" id="KW-0067">ATP-binding</keyword>
<keyword evidence="2 7" id="KW-0812">Transmembrane</keyword>
<dbReference type="Pfam" id="PF00005">
    <property type="entry name" value="ABC_tran"/>
    <property type="match status" value="1"/>
</dbReference>
<sequence length="595" mass="61773">MRLGAPRRPEPGPSTHRFLRDVVRHSAGRCTALCLIGVATAAAELVMPSVLGHAVDALLTDRQAPWAGRWTVLAAALTGTLIAAQAGEALLTGTTAARTAAWTRGRLLRHILAVGPSAQNRFSPGDLSSRVVGNAAHTGAAPAAVAGLLAAGVTPLGALLVLTLLDPWLGAAFILGIPLLVLLLRAFVRDTSDSVSRYQRIQGEMAGRLLETLRGARTVAAAGTTRRERSRILRPLPELGRHGHRTWRVLGRSTARAAAILPLLQLLVLAVGGLLLTAHRLTVGELLAASRYAALATGIGMLVSRVNDVVHSRAAADRIAEVLAEPATAHGTRRLPAGAGTLEFRGVAAVRGGRTVLRAVDVSVPAGSSLAVVGRSGTGKSVFAAIAGRLADPDEGVVLLDGVPLPELCRDELRRAVGYAFARPALFGGTVGSAIAVGPTTVPRQTVVSAARQACADDFVRLLPDGYETACRATALSGGEVQRLGLARAFAHSGRLLVLDDATSSLDTVTEHRIGAALWHGLDGRTRVVVAHRASTAARADLVAWLDGGQVRAVAPHAALWCLPEYRAVFEPPCIEDDRPTPAPLLDQGGGGPGG</sequence>
<comment type="caution">
    <text evidence="10">The sequence shown here is derived from an EMBL/GenBank/DDBJ whole genome shotgun (WGS) entry which is preliminary data.</text>
</comment>
<feature type="transmembrane region" description="Helical" evidence="7">
    <location>
        <begin position="257"/>
        <end position="276"/>
    </location>
</feature>
<dbReference type="RefSeq" id="WP_344397414.1">
    <property type="nucleotide sequence ID" value="NZ_BAAASJ010000125.1"/>
</dbReference>
<evidence type="ECO:0000256" key="2">
    <source>
        <dbReference type="ARBA" id="ARBA00022692"/>
    </source>
</evidence>
<dbReference type="GO" id="GO:0005524">
    <property type="term" value="F:ATP binding"/>
    <property type="evidence" value="ECO:0007669"/>
    <property type="project" value="UniProtKB-KW"/>
</dbReference>
<evidence type="ECO:0000313" key="10">
    <source>
        <dbReference type="EMBL" id="GAA2665244.1"/>
    </source>
</evidence>
<proteinExistence type="predicted"/>
<dbReference type="SUPFAM" id="SSF90123">
    <property type="entry name" value="ABC transporter transmembrane region"/>
    <property type="match status" value="1"/>
</dbReference>
<protein>
    <submittedName>
        <fullName evidence="10">ABC transporter ATP-binding protein</fullName>
    </submittedName>
</protein>
<keyword evidence="11" id="KW-1185">Reference proteome</keyword>
<feature type="transmembrane region" description="Helical" evidence="7">
    <location>
        <begin position="168"/>
        <end position="188"/>
    </location>
</feature>
<evidence type="ECO:0000256" key="5">
    <source>
        <dbReference type="ARBA" id="ARBA00022989"/>
    </source>
</evidence>
<keyword evidence="3" id="KW-0547">Nucleotide-binding</keyword>
<dbReference type="PROSITE" id="PS50929">
    <property type="entry name" value="ABC_TM1F"/>
    <property type="match status" value="1"/>
</dbReference>
<evidence type="ECO:0000256" key="4">
    <source>
        <dbReference type="ARBA" id="ARBA00022840"/>
    </source>
</evidence>
<name>A0ABN3S3U7_9ACTN</name>
<dbReference type="PANTHER" id="PTHR43394">
    <property type="entry name" value="ATP-DEPENDENT PERMEASE MDL1, MITOCHONDRIAL"/>
    <property type="match status" value="1"/>
</dbReference>
<dbReference type="Gene3D" id="1.20.1560.10">
    <property type="entry name" value="ABC transporter type 1, transmembrane domain"/>
    <property type="match status" value="1"/>
</dbReference>
<dbReference type="InterPro" id="IPR003593">
    <property type="entry name" value="AAA+_ATPase"/>
</dbReference>
<dbReference type="Gene3D" id="3.40.50.300">
    <property type="entry name" value="P-loop containing nucleotide triphosphate hydrolases"/>
    <property type="match status" value="1"/>
</dbReference>
<evidence type="ECO:0000256" key="3">
    <source>
        <dbReference type="ARBA" id="ARBA00022741"/>
    </source>
</evidence>
<feature type="domain" description="ABC transmembrane type-1" evidence="9">
    <location>
        <begin position="32"/>
        <end position="311"/>
    </location>
</feature>
<keyword evidence="5 7" id="KW-1133">Transmembrane helix</keyword>
<feature type="domain" description="ABC transporter" evidence="8">
    <location>
        <begin position="342"/>
        <end position="573"/>
    </location>
</feature>
<keyword evidence="6 7" id="KW-0472">Membrane</keyword>
<gene>
    <name evidence="10" type="ORF">GCM10010307_87680</name>
</gene>
<dbReference type="SMART" id="SM00382">
    <property type="entry name" value="AAA"/>
    <property type="match status" value="1"/>
</dbReference>
<dbReference type="SUPFAM" id="SSF52540">
    <property type="entry name" value="P-loop containing nucleoside triphosphate hydrolases"/>
    <property type="match status" value="1"/>
</dbReference>
<evidence type="ECO:0000256" key="1">
    <source>
        <dbReference type="ARBA" id="ARBA00004651"/>
    </source>
</evidence>